<keyword evidence="7" id="KW-0464">Manganese</keyword>
<dbReference type="GO" id="GO:0030145">
    <property type="term" value="F:manganese ion binding"/>
    <property type="evidence" value="ECO:0007669"/>
    <property type="project" value="InterPro"/>
</dbReference>
<dbReference type="RefSeq" id="WP_245950002.1">
    <property type="nucleotide sequence ID" value="NZ_QTUA01000001.1"/>
</dbReference>
<dbReference type="InterPro" id="IPR000059">
    <property type="entry name" value="NUDIX_hydrolase_NudL_CS"/>
</dbReference>
<accession>A0A3D9UKG5</accession>
<evidence type="ECO:0000256" key="4">
    <source>
        <dbReference type="ARBA" id="ARBA00022723"/>
    </source>
</evidence>
<comment type="caution">
    <text evidence="9">The sequence shown here is derived from an EMBL/GenBank/DDBJ whole genome shotgun (WGS) entry which is preliminary data.</text>
</comment>
<evidence type="ECO:0000313" key="10">
    <source>
        <dbReference type="Proteomes" id="UP000256253"/>
    </source>
</evidence>
<keyword evidence="5" id="KW-0378">Hydrolase</keyword>
<proteinExistence type="inferred from homology"/>
<dbReference type="SUPFAM" id="SSF55811">
    <property type="entry name" value="Nudix"/>
    <property type="match status" value="1"/>
</dbReference>
<keyword evidence="4" id="KW-0479">Metal-binding</keyword>
<dbReference type="InterPro" id="IPR000086">
    <property type="entry name" value="NUDIX_hydrolase_dom"/>
</dbReference>
<evidence type="ECO:0000256" key="2">
    <source>
        <dbReference type="ARBA" id="ARBA00001946"/>
    </source>
</evidence>
<dbReference type="GO" id="GO:0009132">
    <property type="term" value="P:nucleoside diphosphate metabolic process"/>
    <property type="evidence" value="ECO:0007669"/>
    <property type="project" value="InterPro"/>
</dbReference>
<name>A0A3D9UKG5_9MICO</name>
<comment type="cofactor">
    <cofactor evidence="2">
        <name>Mg(2+)</name>
        <dbReference type="ChEBI" id="CHEBI:18420"/>
    </cofactor>
</comment>
<dbReference type="InterPro" id="IPR015797">
    <property type="entry name" value="NUDIX_hydrolase-like_dom_sf"/>
</dbReference>
<dbReference type="Proteomes" id="UP000256253">
    <property type="component" value="Unassembled WGS sequence"/>
</dbReference>
<feature type="domain" description="Nudix hydrolase" evidence="8">
    <location>
        <begin position="30"/>
        <end position="167"/>
    </location>
</feature>
<evidence type="ECO:0000256" key="6">
    <source>
        <dbReference type="ARBA" id="ARBA00022842"/>
    </source>
</evidence>
<reference evidence="9 10" key="1">
    <citation type="submission" date="2018-08" db="EMBL/GenBank/DDBJ databases">
        <title>Sequencing the genomes of 1000 actinobacteria strains.</title>
        <authorList>
            <person name="Klenk H.-P."/>
        </authorList>
    </citation>
    <scope>NUCLEOTIDE SEQUENCE [LARGE SCALE GENOMIC DNA]</scope>
    <source>
        <strain evidence="9 10">DSM 22967</strain>
    </source>
</reference>
<dbReference type="GO" id="GO:0000287">
    <property type="term" value="F:magnesium ion binding"/>
    <property type="evidence" value="ECO:0007669"/>
    <property type="project" value="InterPro"/>
</dbReference>
<dbReference type="AlphaFoldDB" id="A0A3D9UKG5"/>
<dbReference type="Pfam" id="PF00293">
    <property type="entry name" value="NUDIX"/>
    <property type="match status" value="1"/>
</dbReference>
<gene>
    <name evidence="9" type="ORF">DFJ65_0941</name>
</gene>
<dbReference type="PANTHER" id="PTHR12992">
    <property type="entry name" value="NUDIX HYDROLASE"/>
    <property type="match status" value="1"/>
</dbReference>
<evidence type="ECO:0000259" key="8">
    <source>
        <dbReference type="PROSITE" id="PS51462"/>
    </source>
</evidence>
<dbReference type="PROSITE" id="PS51462">
    <property type="entry name" value="NUDIX"/>
    <property type="match status" value="1"/>
</dbReference>
<comment type="cofactor">
    <cofactor evidence="1">
        <name>Mn(2+)</name>
        <dbReference type="ChEBI" id="CHEBI:29035"/>
    </cofactor>
</comment>
<protein>
    <submittedName>
        <fullName evidence="9">ADP-ribose pyrophosphatase YjhB (NUDIX family)</fullName>
    </submittedName>
</protein>
<dbReference type="EMBL" id="QTUA01000001">
    <property type="protein sequence ID" value="REF29952.1"/>
    <property type="molecule type" value="Genomic_DNA"/>
</dbReference>
<dbReference type="Gene3D" id="3.90.79.10">
    <property type="entry name" value="Nucleoside Triphosphate Pyrophosphohydrolase"/>
    <property type="match status" value="1"/>
</dbReference>
<evidence type="ECO:0000313" key="9">
    <source>
        <dbReference type="EMBL" id="REF29952.1"/>
    </source>
</evidence>
<dbReference type="PANTHER" id="PTHR12992:SF11">
    <property type="entry name" value="MITOCHONDRIAL COENZYME A DIPHOSPHATASE NUDT8"/>
    <property type="match status" value="1"/>
</dbReference>
<dbReference type="GO" id="GO:0010945">
    <property type="term" value="F:coenzyme A diphosphatase activity"/>
    <property type="evidence" value="ECO:0007669"/>
    <property type="project" value="InterPro"/>
</dbReference>
<keyword evidence="6" id="KW-0460">Magnesium</keyword>
<evidence type="ECO:0000256" key="1">
    <source>
        <dbReference type="ARBA" id="ARBA00001936"/>
    </source>
</evidence>
<dbReference type="PROSITE" id="PS01293">
    <property type="entry name" value="NUDIX_COA"/>
    <property type="match status" value="1"/>
</dbReference>
<dbReference type="InterPro" id="IPR045121">
    <property type="entry name" value="CoAse"/>
</dbReference>
<evidence type="ECO:0000256" key="7">
    <source>
        <dbReference type="ARBA" id="ARBA00023211"/>
    </source>
</evidence>
<evidence type="ECO:0000256" key="5">
    <source>
        <dbReference type="ARBA" id="ARBA00022801"/>
    </source>
</evidence>
<keyword evidence="10" id="KW-1185">Reference proteome</keyword>
<organism evidence="9 10">
    <name type="scientific">Calidifontibacter indicus</name>
    <dbReference type="NCBI Taxonomy" id="419650"/>
    <lineage>
        <taxon>Bacteria</taxon>
        <taxon>Bacillati</taxon>
        <taxon>Actinomycetota</taxon>
        <taxon>Actinomycetes</taxon>
        <taxon>Micrococcales</taxon>
        <taxon>Dermacoccaceae</taxon>
        <taxon>Calidifontibacter</taxon>
    </lineage>
</organism>
<sequence length="213" mass="22985">MTAPVPGWLPGLMQRAGAGDSFFNSLGVPEGRRSAVLILFGPSEVGGEDVLLTQRSEHMRKHPGQVSFPGGGIDDTDVDATAAALREAHEEVDLDASGVSVLGELPAVPLTVTGYHVTPVVGWWHDPSEVHAKSRHEVDRVARVRLDDLVDPANRFTAIHPSRQFAAPAFEAGGLYIWGFTAILLDAVLGQAGLERPWNTADERTVPARFLRR</sequence>
<evidence type="ECO:0000256" key="3">
    <source>
        <dbReference type="ARBA" id="ARBA00006506"/>
    </source>
</evidence>
<comment type="similarity">
    <text evidence="3">Belongs to the Nudix hydrolase family. PCD1 subfamily.</text>
</comment>
<dbReference type="CDD" id="cd03426">
    <property type="entry name" value="NUDIX_CoAse_Nudt7"/>
    <property type="match status" value="1"/>
</dbReference>